<reference evidence="2 3" key="1">
    <citation type="submission" date="2018-08" db="EMBL/GenBank/DDBJ databases">
        <title>Jishengella sp. nov., isolated from a root of Azadirachta indica A. Juss. var. siamensis Valenton.</title>
        <authorList>
            <person name="Kuncharoen N."/>
            <person name="Tanasupawat S."/>
            <person name="Kudo T."/>
            <person name="Ohkuma M."/>
        </authorList>
    </citation>
    <scope>NUCLEOTIDE SEQUENCE [LARGE SCALE GENOMIC DNA]</scope>
    <source>
        <strain evidence="2 3">AZ1-13</strain>
    </source>
</reference>
<dbReference type="AlphaFoldDB" id="A0A418MQV8"/>
<dbReference type="Proteomes" id="UP000283832">
    <property type="component" value="Unassembled WGS sequence"/>
</dbReference>
<dbReference type="InterPro" id="IPR041698">
    <property type="entry name" value="Methyltransf_25"/>
</dbReference>
<dbReference type="Gene3D" id="3.40.50.150">
    <property type="entry name" value="Vaccinia Virus protein VP39"/>
    <property type="match status" value="1"/>
</dbReference>
<feature type="domain" description="Methyltransferase" evidence="1">
    <location>
        <begin position="58"/>
        <end position="156"/>
    </location>
</feature>
<keyword evidence="2" id="KW-0808">Transferase</keyword>
<dbReference type="InterPro" id="IPR029063">
    <property type="entry name" value="SAM-dependent_MTases_sf"/>
</dbReference>
<accession>A0A418MQV8</accession>
<protein>
    <submittedName>
        <fullName evidence="2">Methyltransferase domain-containing protein</fullName>
    </submittedName>
</protein>
<dbReference type="GO" id="GO:0032259">
    <property type="term" value="P:methylation"/>
    <property type="evidence" value="ECO:0007669"/>
    <property type="project" value="UniProtKB-KW"/>
</dbReference>
<gene>
    <name evidence="2" type="ORF">D2L64_20750</name>
</gene>
<dbReference type="Pfam" id="PF13649">
    <property type="entry name" value="Methyltransf_25"/>
    <property type="match status" value="1"/>
</dbReference>
<dbReference type="GO" id="GO:0008168">
    <property type="term" value="F:methyltransferase activity"/>
    <property type="evidence" value="ECO:0007669"/>
    <property type="project" value="UniProtKB-KW"/>
</dbReference>
<evidence type="ECO:0000313" key="2">
    <source>
        <dbReference type="EMBL" id="RIV36067.1"/>
    </source>
</evidence>
<dbReference type="EMBL" id="QXEC01000022">
    <property type="protein sequence ID" value="RIV36067.1"/>
    <property type="molecule type" value="Genomic_DNA"/>
</dbReference>
<comment type="caution">
    <text evidence="2">The sequence shown here is derived from an EMBL/GenBank/DDBJ whole genome shotgun (WGS) entry which is preliminary data.</text>
</comment>
<dbReference type="SUPFAM" id="SSF53335">
    <property type="entry name" value="S-adenosyl-L-methionine-dependent methyltransferases"/>
    <property type="match status" value="1"/>
</dbReference>
<keyword evidence="2" id="KW-0489">Methyltransferase</keyword>
<organism evidence="2 3">
    <name type="scientific">Micromonospora radicis</name>
    <dbReference type="NCBI Taxonomy" id="1894971"/>
    <lineage>
        <taxon>Bacteria</taxon>
        <taxon>Bacillati</taxon>
        <taxon>Actinomycetota</taxon>
        <taxon>Actinomycetes</taxon>
        <taxon>Micromonosporales</taxon>
        <taxon>Micromonosporaceae</taxon>
        <taxon>Micromonospora</taxon>
    </lineage>
</organism>
<evidence type="ECO:0000259" key="1">
    <source>
        <dbReference type="Pfam" id="PF13649"/>
    </source>
</evidence>
<name>A0A418MQV8_9ACTN</name>
<keyword evidence="3" id="KW-1185">Reference proteome</keyword>
<sequence length="226" mass="23958">MHGAALQPVQLPSDGGPPVSFFLEFLRSPLTVGAVRPSGRALAELATAAVPATGSPVVVELGPGTGAFTAPIQQRLAGSGRHLAVEINPRFAGRLAALHATVEVAVADATALREVLAQRGLDRADVVVSGLPWAAFDEELQRNVLSEVVAVIQPTGVFTTFAYVHARWAPPARRLHEALRSRFEEVVVSRTVWTNLPPALVYFCRRPITVVGPQGAMDLSTAAGHR</sequence>
<proteinExistence type="predicted"/>
<evidence type="ECO:0000313" key="3">
    <source>
        <dbReference type="Proteomes" id="UP000283832"/>
    </source>
</evidence>
<dbReference type="OrthoDB" id="3528482at2"/>
<dbReference type="CDD" id="cd02440">
    <property type="entry name" value="AdoMet_MTases"/>
    <property type="match status" value="1"/>
</dbReference>